<dbReference type="OrthoDB" id="9795622at2"/>
<dbReference type="EC" id="3.1.4.46" evidence="2"/>
<evidence type="ECO:0000313" key="2">
    <source>
        <dbReference type="EMBL" id="NYT36619.1"/>
    </source>
</evidence>
<dbReference type="GO" id="GO:0008889">
    <property type="term" value="F:glycerophosphodiester phosphodiesterase activity"/>
    <property type="evidence" value="ECO:0007669"/>
    <property type="project" value="UniProtKB-EC"/>
</dbReference>
<dbReference type="Proteomes" id="UP000580517">
    <property type="component" value="Unassembled WGS sequence"/>
</dbReference>
<dbReference type="SUPFAM" id="SSF51695">
    <property type="entry name" value="PLC-like phosphodiesterases"/>
    <property type="match status" value="1"/>
</dbReference>
<keyword evidence="2" id="KW-0378">Hydrolase</keyword>
<dbReference type="RefSeq" id="WP_129968576.1">
    <property type="nucleotide sequence ID" value="NZ_JACCEW010000002.1"/>
</dbReference>
<keyword evidence="3" id="KW-1185">Reference proteome</keyword>
<dbReference type="GO" id="GO:0006629">
    <property type="term" value="P:lipid metabolic process"/>
    <property type="evidence" value="ECO:0007669"/>
    <property type="project" value="InterPro"/>
</dbReference>
<dbReference type="Pfam" id="PF03009">
    <property type="entry name" value="GDPD"/>
    <property type="match status" value="1"/>
</dbReference>
<evidence type="ECO:0000259" key="1">
    <source>
        <dbReference type="PROSITE" id="PS51704"/>
    </source>
</evidence>
<dbReference type="Gene3D" id="3.20.20.190">
    <property type="entry name" value="Phosphatidylinositol (PI) phosphodiesterase"/>
    <property type="match status" value="1"/>
</dbReference>
<dbReference type="InterPro" id="IPR017946">
    <property type="entry name" value="PLC-like_Pdiesterase_TIM-brl"/>
</dbReference>
<gene>
    <name evidence="2" type="primary">ugpQ</name>
    <name evidence="2" type="ORF">H0A68_07020</name>
</gene>
<evidence type="ECO:0000313" key="3">
    <source>
        <dbReference type="Proteomes" id="UP000580517"/>
    </source>
</evidence>
<dbReference type="CDD" id="cd08562">
    <property type="entry name" value="GDPD_EcUgpQ_like"/>
    <property type="match status" value="1"/>
</dbReference>
<dbReference type="PROSITE" id="PS51704">
    <property type="entry name" value="GP_PDE"/>
    <property type="match status" value="1"/>
</dbReference>
<protein>
    <submittedName>
        <fullName evidence="2">Glycerophosphodiester phosphodiesterase</fullName>
        <ecNumber evidence="2">3.1.4.46</ecNumber>
    </submittedName>
</protein>
<dbReference type="PANTHER" id="PTHR46211">
    <property type="entry name" value="GLYCEROPHOSPHORYL DIESTER PHOSPHODIESTERASE"/>
    <property type="match status" value="1"/>
</dbReference>
<sequence>MPVTPATWPYPRLIAHRGAGRLAPENTLASIRLGTRHGYRMVEFDVKLSQDGVPVLLHDDTLDRTSNAQGLASDRSYAQLAEIDFGGWHGATYAGEPIPTLYAVAASTLTNGVHSNIEIKPTTGDEEATGRTVAELARKLWRHAPLPPLLSSFSEASLEAAMQVAPELPRALLIEGPVPDDWQARLERLQCTGVNPDNRHVDANLVRAMRSAGYTVSVWTVNDTERMRALFDWGCNAVFTDEVASIAPTSFDLLP</sequence>
<comment type="caution">
    <text evidence="2">The sequence shown here is derived from an EMBL/GenBank/DDBJ whole genome shotgun (WGS) entry which is preliminary data.</text>
</comment>
<dbReference type="NCBIfam" id="NF006989">
    <property type="entry name" value="PRK09454.1"/>
    <property type="match status" value="1"/>
</dbReference>
<accession>A0A853F9L0</accession>
<dbReference type="EMBL" id="JACCEW010000002">
    <property type="protein sequence ID" value="NYT36619.1"/>
    <property type="molecule type" value="Genomic_DNA"/>
</dbReference>
<dbReference type="InterPro" id="IPR030395">
    <property type="entry name" value="GP_PDE_dom"/>
</dbReference>
<organism evidence="2 3">
    <name type="scientific">Allopusillimonas soli</name>
    <dbReference type="NCBI Taxonomy" id="659016"/>
    <lineage>
        <taxon>Bacteria</taxon>
        <taxon>Pseudomonadati</taxon>
        <taxon>Pseudomonadota</taxon>
        <taxon>Betaproteobacteria</taxon>
        <taxon>Burkholderiales</taxon>
        <taxon>Alcaligenaceae</taxon>
        <taxon>Allopusillimonas</taxon>
    </lineage>
</organism>
<feature type="domain" description="GP-PDE" evidence="1">
    <location>
        <begin position="11"/>
        <end position="250"/>
    </location>
</feature>
<proteinExistence type="predicted"/>
<reference evidence="2 3" key="1">
    <citation type="submission" date="2020-07" db="EMBL/GenBank/DDBJ databases">
        <title>Taxonomic revisions and descriptions of new bacterial species based on genomic comparisons in the high-G+C-content subgroup of the family Alcaligenaceae.</title>
        <authorList>
            <person name="Szabo A."/>
            <person name="Felfoldi T."/>
        </authorList>
    </citation>
    <scope>NUCLEOTIDE SEQUENCE [LARGE SCALE GENOMIC DNA]</scope>
    <source>
        <strain evidence="2 3">DSM 25264</strain>
    </source>
</reference>
<name>A0A853F9L0_9BURK</name>
<dbReference type="PANTHER" id="PTHR46211:SF1">
    <property type="entry name" value="GLYCEROPHOSPHODIESTER PHOSPHODIESTERASE, CYTOPLASMIC"/>
    <property type="match status" value="1"/>
</dbReference>
<dbReference type="AlphaFoldDB" id="A0A853F9L0"/>